<organism evidence="2 3">
    <name type="scientific">Rhabdobacter roseus</name>
    <dbReference type="NCBI Taxonomy" id="1655419"/>
    <lineage>
        <taxon>Bacteria</taxon>
        <taxon>Pseudomonadati</taxon>
        <taxon>Bacteroidota</taxon>
        <taxon>Cytophagia</taxon>
        <taxon>Cytophagales</taxon>
        <taxon>Cytophagaceae</taxon>
        <taxon>Rhabdobacter</taxon>
    </lineage>
</organism>
<dbReference type="InterPro" id="IPR006342">
    <property type="entry name" value="FkbM_mtfrase"/>
</dbReference>
<protein>
    <submittedName>
        <fullName evidence="2">FkbM family methyltransferase</fullName>
    </submittedName>
</protein>
<feature type="domain" description="Methyltransferase FkbM" evidence="1">
    <location>
        <begin position="115"/>
        <end position="271"/>
    </location>
</feature>
<dbReference type="RefSeq" id="WP_184172493.1">
    <property type="nucleotide sequence ID" value="NZ_JACHGF010000002.1"/>
</dbReference>
<dbReference type="Proteomes" id="UP000557307">
    <property type="component" value="Unassembled WGS sequence"/>
</dbReference>
<evidence type="ECO:0000259" key="1">
    <source>
        <dbReference type="Pfam" id="PF05050"/>
    </source>
</evidence>
<dbReference type="Gene3D" id="3.40.50.150">
    <property type="entry name" value="Vaccinia Virus protein VP39"/>
    <property type="match status" value="1"/>
</dbReference>
<dbReference type="Pfam" id="PF05050">
    <property type="entry name" value="Methyltransf_21"/>
    <property type="match status" value="1"/>
</dbReference>
<reference evidence="2 3" key="1">
    <citation type="submission" date="2020-08" db="EMBL/GenBank/DDBJ databases">
        <title>Genomic Encyclopedia of Type Strains, Phase IV (KMG-IV): sequencing the most valuable type-strain genomes for metagenomic binning, comparative biology and taxonomic classification.</title>
        <authorList>
            <person name="Goeker M."/>
        </authorList>
    </citation>
    <scope>NUCLEOTIDE SEQUENCE [LARGE SCALE GENOMIC DNA]</scope>
    <source>
        <strain evidence="2 3">DSM 105074</strain>
    </source>
</reference>
<evidence type="ECO:0000313" key="2">
    <source>
        <dbReference type="EMBL" id="MBB5283255.1"/>
    </source>
</evidence>
<evidence type="ECO:0000313" key="3">
    <source>
        <dbReference type="Proteomes" id="UP000557307"/>
    </source>
</evidence>
<name>A0A840TJZ4_9BACT</name>
<dbReference type="AlphaFoldDB" id="A0A840TJZ4"/>
<dbReference type="NCBIfam" id="TIGR01444">
    <property type="entry name" value="fkbM_fam"/>
    <property type="match status" value="1"/>
</dbReference>
<keyword evidence="2" id="KW-0808">Transferase</keyword>
<dbReference type="SUPFAM" id="SSF53335">
    <property type="entry name" value="S-adenosyl-L-methionine-dependent methyltransferases"/>
    <property type="match status" value="1"/>
</dbReference>
<keyword evidence="3" id="KW-1185">Reference proteome</keyword>
<dbReference type="EMBL" id="JACHGF010000002">
    <property type="protein sequence ID" value="MBB5283255.1"/>
    <property type="molecule type" value="Genomic_DNA"/>
</dbReference>
<dbReference type="PANTHER" id="PTHR34203">
    <property type="entry name" value="METHYLTRANSFERASE, FKBM FAMILY PROTEIN"/>
    <property type="match status" value="1"/>
</dbReference>
<keyword evidence="2" id="KW-0489">Methyltransferase</keyword>
<dbReference type="PANTHER" id="PTHR34203:SF15">
    <property type="entry name" value="SLL1173 PROTEIN"/>
    <property type="match status" value="1"/>
</dbReference>
<sequence>MRKKIKLIALGAGNNLGKLVGMLLRKDIGLKFYNHFFERAPYALIKLMVRFIHLPARNYNWEILLANGKKVCTKIDGSNIKTSQFALSYKWHSPSLNFIEKLLIQHSPPTSPWVDVGANLGLRSLLALSEGRMVYMIEPNQELNAINSERCAMNHFSNYEIISMGASDTNGTAEFYIDESSYNSSLNTAILQNNVLDRKEVISLDSLDSIFSSLTHPPIAIKIDVEGHEMQVLKGAEQLIKRWYPPIIVEVNLVSNNFNAFNGLMKNYGYSLFQIKSYGQNKYLKTVLFEDTNRPETNDFLAVKNIELSKILKSYCV</sequence>
<comment type="caution">
    <text evidence="2">The sequence shown here is derived from an EMBL/GenBank/DDBJ whole genome shotgun (WGS) entry which is preliminary data.</text>
</comment>
<gene>
    <name evidence="2" type="ORF">HNQ92_001381</name>
</gene>
<dbReference type="InterPro" id="IPR052514">
    <property type="entry name" value="SAM-dependent_MTase"/>
</dbReference>
<dbReference type="GO" id="GO:0032259">
    <property type="term" value="P:methylation"/>
    <property type="evidence" value="ECO:0007669"/>
    <property type="project" value="UniProtKB-KW"/>
</dbReference>
<dbReference type="GO" id="GO:0008168">
    <property type="term" value="F:methyltransferase activity"/>
    <property type="evidence" value="ECO:0007669"/>
    <property type="project" value="UniProtKB-KW"/>
</dbReference>
<proteinExistence type="predicted"/>
<dbReference type="InterPro" id="IPR029063">
    <property type="entry name" value="SAM-dependent_MTases_sf"/>
</dbReference>
<accession>A0A840TJZ4</accession>